<dbReference type="AlphaFoldDB" id="A0A2Z6MI51"/>
<organism evidence="1 2">
    <name type="scientific">Trifolium subterraneum</name>
    <name type="common">Subterranean clover</name>
    <dbReference type="NCBI Taxonomy" id="3900"/>
    <lineage>
        <taxon>Eukaryota</taxon>
        <taxon>Viridiplantae</taxon>
        <taxon>Streptophyta</taxon>
        <taxon>Embryophyta</taxon>
        <taxon>Tracheophyta</taxon>
        <taxon>Spermatophyta</taxon>
        <taxon>Magnoliopsida</taxon>
        <taxon>eudicotyledons</taxon>
        <taxon>Gunneridae</taxon>
        <taxon>Pentapetalae</taxon>
        <taxon>rosids</taxon>
        <taxon>fabids</taxon>
        <taxon>Fabales</taxon>
        <taxon>Fabaceae</taxon>
        <taxon>Papilionoideae</taxon>
        <taxon>50 kb inversion clade</taxon>
        <taxon>NPAAA clade</taxon>
        <taxon>Hologalegina</taxon>
        <taxon>IRL clade</taxon>
        <taxon>Trifolieae</taxon>
        <taxon>Trifolium</taxon>
    </lineage>
</organism>
<accession>A0A2Z6MI51</accession>
<keyword evidence="2" id="KW-1185">Reference proteome</keyword>
<dbReference type="OrthoDB" id="1748751at2759"/>
<sequence length="88" mass="10008">MPFLPIQQVLSSNHNVHAKIHIWNGTTEEVKKIMTTLNEAKVPREDAVESPSSFSHCIRPTRLVREIPYASFRLHASHGADQPRLLLL</sequence>
<evidence type="ECO:0000313" key="2">
    <source>
        <dbReference type="Proteomes" id="UP000242715"/>
    </source>
</evidence>
<proteinExistence type="predicted"/>
<dbReference type="EMBL" id="DF973466">
    <property type="protein sequence ID" value="GAU31718.1"/>
    <property type="molecule type" value="Genomic_DNA"/>
</dbReference>
<reference evidence="2" key="1">
    <citation type="journal article" date="2017" name="Front. Plant Sci.">
        <title>Climate Clever Clovers: New Paradigm to Reduce the Environmental Footprint of Ruminants by Breeding Low Methanogenic Forages Utilizing Haplotype Variation.</title>
        <authorList>
            <person name="Kaur P."/>
            <person name="Appels R."/>
            <person name="Bayer P.E."/>
            <person name="Keeble-Gagnere G."/>
            <person name="Wang J."/>
            <person name="Hirakawa H."/>
            <person name="Shirasawa K."/>
            <person name="Vercoe P."/>
            <person name="Stefanova K."/>
            <person name="Durmic Z."/>
            <person name="Nichols P."/>
            <person name="Revell C."/>
            <person name="Isobe S.N."/>
            <person name="Edwards D."/>
            <person name="Erskine W."/>
        </authorList>
    </citation>
    <scope>NUCLEOTIDE SEQUENCE [LARGE SCALE GENOMIC DNA]</scope>
    <source>
        <strain evidence="2">cv. Daliak</strain>
    </source>
</reference>
<name>A0A2Z6MI51_TRISU</name>
<dbReference type="Proteomes" id="UP000242715">
    <property type="component" value="Unassembled WGS sequence"/>
</dbReference>
<evidence type="ECO:0000313" key="1">
    <source>
        <dbReference type="EMBL" id="GAU31718.1"/>
    </source>
</evidence>
<gene>
    <name evidence="1" type="ORF">TSUD_215190</name>
</gene>
<protein>
    <submittedName>
        <fullName evidence="1">Uncharacterized protein</fullName>
    </submittedName>
</protein>